<protein>
    <submittedName>
        <fullName evidence="7">DUF2156 domain-containing protein</fullName>
    </submittedName>
</protein>
<keyword evidence="3" id="KW-0812">Transmembrane</keyword>
<organism evidence="7">
    <name type="scientific">Caldithrix abyssi</name>
    <dbReference type="NCBI Taxonomy" id="187145"/>
    <lineage>
        <taxon>Bacteria</taxon>
        <taxon>Pseudomonadati</taxon>
        <taxon>Calditrichota</taxon>
        <taxon>Calditrichia</taxon>
        <taxon>Calditrichales</taxon>
        <taxon>Calditrichaceae</taxon>
        <taxon>Caldithrix</taxon>
    </lineage>
</organism>
<keyword evidence="4" id="KW-1133">Transmembrane helix</keyword>
<accession>A0A7V4WWK6</accession>
<comment type="caution">
    <text evidence="7">The sequence shown here is derived from an EMBL/GenBank/DDBJ whole genome shotgun (WGS) entry which is preliminary data.</text>
</comment>
<proteinExistence type="predicted"/>
<keyword evidence="5" id="KW-0472">Membrane</keyword>
<sequence length="307" mass="36026">MTSLDTLPASWKITRIRKPHFEMVRLGHKRIHWFSLAELPEQEPLEELIETVLNRSPKGVVIRGCNDELAEKLCHFNFKKLFIGQEAVLNLHSSHFEKKSLKELVRRGKKKGRVREIQYTTLAQARINKLRWESPHGFKPQLRHLFRLEFEPDDRCFVFEFPDGSWKGAITVSRAAHDKIQTELLVRHRAAPPGIMEALIEHIFMQLKKEGFGCWSLGEVPFIRPAGSHWQMKEQIIHRAGRLLNYAYNARGLYHFKNKFNPQWKNVYLCGYPDISFFSLWGLFRKSNFSRLALTTIPGLRRIPFIL</sequence>
<dbReference type="Proteomes" id="UP000885779">
    <property type="component" value="Unassembled WGS sequence"/>
</dbReference>
<evidence type="ECO:0000256" key="2">
    <source>
        <dbReference type="ARBA" id="ARBA00022475"/>
    </source>
</evidence>
<dbReference type="PANTHER" id="PTHR34697">
    <property type="entry name" value="PHOSPHATIDYLGLYCEROL LYSYLTRANSFERASE"/>
    <property type="match status" value="1"/>
</dbReference>
<dbReference type="GO" id="GO:0005886">
    <property type="term" value="C:plasma membrane"/>
    <property type="evidence" value="ECO:0007669"/>
    <property type="project" value="UniProtKB-SubCell"/>
</dbReference>
<gene>
    <name evidence="7" type="ORF">ENK44_15170</name>
</gene>
<dbReference type="InterPro" id="IPR024320">
    <property type="entry name" value="LPG_synthase_C"/>
</dbReference>
<evidence type="ECO:0000256" key="1">
    <source>
        <dbReference type="ARBA" id="ARBA00004651"/>
    </source>
</evidence>
<feature type="domain" description="Phosphatidylglycerol lysyltransferase C-terminal" evidence="6">
    <location>
        <begin position="44"/>
        <end position="270"/>
    </location>
</feature>
<evidence type="ECO:0000256" key="5">
    <source>
        <dbReference type="ARBA" id="ARBA00023136"/>
    </source>
</evidence>
<dbReference type="Pfam" id="PF09924">
    <property type="entry name" value="LPG_synthase_C"/>
    <property type="match status" value="1"/>
</dbReference>
<evidence type="ECO:0000313" key="7">
    <source>
        <dbReference type="EMBL" id="HGY57048.1"/>
    </source>
</evidence>
<evidence type="ECO:0000259" key="6">
    <source>
        <dbReference type="Pfam" id="PF09924"/>
    </source>
</evidence>
<dbReference type="PANTHER" id="PTHR34697:SF2">
    <property type="entry name" value="PHOSPHATIDYLGLYCEROL LYSYLTRANSFERASE"/>
    <property type="match status" value="1"/>
</dbReference>
<dbReference type="GO" id="GO:0016755">
    <property type="term" value="F:aminoacyltransferase activity"/>
    <property type="evidence" value="ECO:0007669"/>
    <property type="project" value="TreeGrafter"/>
</dbReference>
<reference evidence="7" key="1">
    <citation type="journal article" date="2020" name="mSystems">
        <title>Genome- and Community-Level Interaction Insights into Carbon Utilization and Element Cycling Functions of Hydrothermarchaeota in Hydrothermal Sediment.</title>
        <authorList>
            <person name="Zhou Z."/>
            <person name="Liu Y."/>
            <person name="Xu W."/>
            <person name="Pan J."/>
            <person name="Luo Z.H."/>
            <person name="Li M."/>
        </authorList>
    </citation>
    <scope>NUCLEOTIDE SEQUENCE [LARGE SCALE GENOMIC DNA]</scope>
    <source>
        <strain evidence="7">HyVt-577</strain>
    </source>
</reference>
<dbReference type="AlphaFoldDB" id="A0A7V4WWK6"/>
<evidence type="ECO:0000256" key="3">
    <source>
        <dbReference type="ARBA" id="ARBA00022692"/>
    </source>
</evidence>
<dbReference type="InterPro" id="IPR051211">
    <property type="entry name" value="PG_lysyltransferase"/>
</dbReference>
<comment type="subcellular location">
    <subcellularLocation>
        <location evidence="1">Cell membrane</location>
        <topology evidence="1">Multi-pass membrane protein</topology>
    </subcellularLocation>
</comment>
<name>A0A7V4WWK6_CALAY</name>
<evidence type="ECO:0000256" key="4">
    <source>
        <dbReference type="ARBA" id="ARBA00022989"/>
    </source>
</evidence>
<dbReference type="EMBL" id="DRQG01000143">
    <property type="protein sequence ID" value="HGY57048.1"/>
    <property type="molecule type" value="Genomic_DNA"/>
</dbReference>
<keyword evidence="2" id="KW-1003">Cell membrane</keyword>
<dbReference type="GO" id="GO:0055091">
    <property type="term" value="P:phospholipid homeostasis"/>
    <property type="evidence" value="ECO:0007669"/>
    <property type="project" value="TreeGrafter"/>
</dbReference>